<evidence type="ECO:0000313" key="2">
    <source>
        <dbReference type="EMBL" id="CUI15714.1"/>
    </source>
</evidence>
<evidence type="ECO:0000256" key="1">
    <source>
        <dbReference type="SAM" id="MobiDB-lite"/>
    </source>
</evidence>
<dbReference type="EMBL" id="LN879502">
    <property type="protein sequence ID" value="CUI15714.1"/>
    <property type="molecule type" value="Genomic_DNA"/>
</dbReference>
<dbReference type="RefSeq" id="WP_059059578.1">
    <property type="nucleotide sequence ID" value="NZ_LN879502.1"/>
</dbReference>
<dbReference type="AlphaFoldDB" id="A0A0U5JAL7"/>
<protein>
    <submittedName>
        <fullName evidence="2">Uncharacterized protein</fullName>
    </submittedName>
</protein>
<sequence>MDQRSSIFDEASRKRGEAKPSNRPANKPAAAQSDPFGLDRKKEAQVELDQFDPETMTLKDVERMISNVRQLHDEIDRKLDEIYQKSGWSPKYIETFLDNPNNFTREEWERVQLERQNFLNSLKTEKELAMAPATKTKSQQDRETLQSTKERRGKTIGARRNWIPMK</sequence>
<accession>A0A0U5JAL7</accession>
<organism evidence="2 3">
    <name type="scientific">Candidatus Protochlamydia naegleriophila</name>
    <dbReference type="NCBI Taxonomy" id="389348"/>
    <lineage>
        <taxon>Bacteria</taxon>
        <taxon>Pseudomonadati</taxon>
        <taxon>Chlamydiota</taxon>
        <taxon>Chlamydiia</taxon>
        <taxon>Parachlamydiales</taxon>
        <taxon>Parachlamydiaceae</taxon>
        <taxon>Candidatus Protochlamydia</taxon>
    </lineage>
</organism>
<dbReference type="PATRIC" id="fig|389348.3.peg.92"/>
<reference evidence="3" key="1">
    <citation type="submission" date="2015-09" db="EMBL/GenBank/DDBJ databases">
        <authorList>
            <person name="Bertelli C."/>
        </authorList>
    </citation>
    <scope>NUCLEOTIDE SEQUENCE [LARGE SCALE GENOMIC DNA]</scope>
    <source>
        <strain evidence="3">KNic</strain>
    </source>
</reference>
<feature type="region of interest" description="Disordered" evidence="1">
    <location>
        <begin position="1"/>
        <end position="42"/>
    </location>
</feature>
<proteinExistence type="predicted"/>
<dbReference type="KEGG" id="pnl:PNK_0076"/>
<name>A0A0U5JAL7_9BACT</name>
<feature type="compositionally biased region" description="Basic and acidic residues" evidence="1">
    <location>
        <begin position="138"/>
        <end position="150"/>
    </location>
</feature>
<gene>
    <name evidence="2" type="ORF">PNK_0076</name>
</gene>
<feature type="region of interest" description="Disordered" evidence="1">
    <location>
        <begin position="131"/>
        <end position="166"/>
    </location>
</feature>
<dbReference type="Proteomes" id="UP000069902">
    <property type="component" value="Chromosome cPNK"/>
</dbReference>
<keyword evidence="3" id="KW-1185">Reference proteome</keyword>
<dbReference type="InParanoid" id="A0A0U5JAL7"/>
<feature type="compositionally biased region" description="Basic and acidic residues" evidence="1">
    <location>
        <begin position="10"/>
        <end position="20"/>
    </location>
</feature>
<evidence type="ECO:0000313" key="3">
    <source>
        <dbReference type="Proteomes" id="UP000069902"/>
    </source>
</evidence>